<feature type="coiled-coil region" evidence="1">
    <location>
        <begin position="23"/>
        <end position="50"/>
    </location>
</feature>
<sequence>MIPRKNTAKDLWKPKRRIEVMYKRRLKQLVKKLQRRLKELKTTEEFIKELRKVANSPEFKRYADREAMKMVTQLFTDAGHTWRETAKKNSKGKEIYEALKKELKGPIGGAINEQIQRNAYLIKSMPLNVSKDITEHVAKEVFKGRRAEAIAEDLQKKVPYMLESKAKLIARTEVSKTSTALTKARAENIGLRFYYWKTSEDVRTRDSHRKMQDVICSFNEPPSPEKANNEKFVGYYDPGCIWNCRCYASVIINIDDIKFPHKVYHNGKIQLMTKKDFLEIMI</sequence>
<feature type="domain" description="Phage head morphogenesis" evidence="2">
    <location>
        <begin position="132"/>
        <end position="247"/>
    </location>
</feature>
<organism evidence="3 4">
    <name type="scientific">Clostridium botulinum B2 450</name>
    <dbReference type="NCBI Taxonomy" id="1379739"/>
    <lineage>
        <taxon>Bacteria</taxon>
        <taxon>Bacillati</taxon>
        <taxon>Bacillota</taxon>
        <taxon>Clostridia</taxon>
        <taxon>Eubacteriales</taxon>
        <taxon>Clostridiaceae</taxon>
        <taxon>Clostridium</taxon>
    </lineage>
</organism>
<proteinExistence type="predicted"/>
<name>A0A0D0ZTD8_CLOBO</name>
<accession>A0A0D0ZTD8</accession>
<evidence type="ECO:0000259" key="2">
    <source>
        <dbReference type="Pfam" id="PF04233"/>
    </source>
</evidence>
<gene>
    <name evidence="3" type="ORF">N495_16185</name>
</gene>
<dbReference type="AlphaFoldDB" id="A0A0D0ZTD8"/>
<dbReference type="EMBL" id="JXSU01000008">
    <property type="protein sequence ID" value="KIS22028.1"/>
    <property type="molecule type" value="Genomic_DNA"/>
</dbReference>
<dbReference type="InterPro" id="IPR006528">
    <property type="entry name" value="Phage_head_morphogenesis_dom"/>
</dbReference>
<evidence type="ECO:0000313" key="4">
    <source>
        <dbReference type="Proteomes" id="UP000032250"/>
    </source>
</evidence>
<dbReference type="Pfam" id="PF04233">
    <property type="entry name" value="Phage_Mu_F"/>
    <property type="match status" value="1"/>
</dbReference>
<dbReference type="PATRIC" id="fig|1379739.3.peg.3631"/>
<dbReference type="OrthoDB" id="9151105at2"/>
<comment type="caution">
    <text evidence="3">The sequence shown here is derived from an EMBL/GenBank/DDBJ whole genome shotgun (WGS) entry which is preliminary data.</text>
</comment>
<dbReference type="HOGENOM" id="CLU_087548_0_0_9"/>
<dbReference type="RefSeq" id="WP_043032499.1">
    <property type="nucleotide sequence ID" value="NZ_JXSU01000008.1"/>
</dbReference>
<keyword evidence="1" id="KW-0175">Coiled coil</keyword>
<dbReference type="Proteomes" id="UP000032250">
    <property type="component" value="Unassembled WGS sequence"/>
</dbReference>
<protein>
    <recommendedName>
        <fullName evidence="2">Phage head morphogenesis domain-containing protein</fullName>
    </recommendedName>
</protein>
<evidence type="ECO:0000256" key="1">
    <source>
        <dbReference type="SAM" id="Coils"/>
    </source>
</evidence>
<evidence type="ECO:0000313" key="3">
    <source>
        <dbReference type="EMBL" id="KIS22028.1"/>
    </source>
</evidence>
<reference evidence="3 4" key="1">
    <citation type="submission" date="2014-06" db="EMBL/GenBank/DDBJ databases">
        <title>Genome characterization of distinct group I Clostridium botulinum lineages.</title>
        <authorList>
            <person name="Giordani F."/>
            <person name="Anselmo A."/>
            <person name="Fillo S."/>
            <person name="Palozzi A.M."/>
            <person name="Fortunato A."/>
            <person name="Gentile B."/>
            <person name="Ciammaruconi A."/>
            <person name="Anniballi F."/>
            <person name="De Medici D."/>
            <person name="Lista F."/>
        </authorList>
    </citation>
    <scope>NUCLEOTIDE SEQUENCE [LARGE SCALE GENOMIC DNA]</scope>
    <source>
        <strain evidence="3 4">B2 450</strain>
    </source>
</reference>